<keyword evidence="6" id="KW-0963">Cytoplasm</keyword>
<keyword evidence="7" id="KW-0479">Metal-binding</keyword>
<comment type="cofactor">
    <cofactor evidence="2">
        <name>Zn(2+)</name>
        <dbReference type="ChEBI" id="CHEBI:29105"/>
    </cofactor>
</comment>
<evidence type="ECO:0000256" key="5">
    <source>
        <dbReference type="ARBA" id="ARBA00011901"/>
    </source>
</evidence>
<organism evidence="14 15">
    <name type="scientific">Comamonas squillarum</name>
    <dbReference type="NCBI Taxonomy" id="2977320"/>
    <lineage>
        <taxon>Bacteria</taxon>
        <taxon>Pseudomonadati</taxon>
        <taxon>Pseudomonadota</taxon>
        <taxon>Betaproteobacteria</taxon>
        <taxon>Burkholderiales</taxon>
        <taxon>Comamonadaceae</taxon>
        <taxon>Comamonas</taxon>
    </lineage>
</organism>
<dbReference type="NCBIfam" id="NF008758">
    <property type="entry name" value="PRK11789.1"/>
    <property type="match status" value="1"/>
</dbReference>
<keyword evidence="10" id="KW-0961">Cell wall biogenesis/degradation</keyword>
<dbReference type="InterPro" id="IPR002502">
    <property type="entry name" value="Amidase_domain"/>
</dbReference>
<dbReference type="CDD" id="cd06583">
    <property type="entry name" value="PGRP"/>
    <property type="match status" value="1"/>
</dbReference>
<dbReference type="Pfam" id="PF01510">
    <property type="entry name" value="Amidase_2"/>
    <property type="match status" value="1"/>
</dbReference>
<reference evidence="14" key="1">
    <citation type="submission" date="2022-09" db="EMBL/GenBank/DDBJ databases">
        <title>Bacterial diversity in gut of crayfish and pufferfish.</title>
        <authorList>
            <person name="Huang Y."/>
        </authorList>
    </citation>
    <scope>NUCLEOTIDE SEQUENCE</scope>
    <source>
        <strain evidence="14">PR12</strain>
    </source>
</reference>
<dbReference type="EMBL" id="CP104377">
    <property type="protein sequence ID" value="UXC18083.1"/>
    <property type="molecule type" value="Genomic_DNA"/>
</dbReference>
<evidence type="ECO:0000259" key="13">
    <source>
        <dbReference type="SMART" id="SM00644"/>
    </source>
</evidence>
<evidence type="ECO:0000256" key="9">
    <source>
        <dbReference type="ARBA" id="ARBA00022833"/>
    </source>
</evidence>
<evidence type="ECO:0000313" key="14">
    <source>
        <dbReference type="EMBL" id="UXC18083.1"/>
    </source>
</evidence>
<evidence type="ECO:0000256" key="10">
    <source>
        <dbReference type="ARBA" id="ARBA00023316"/>
    </source>
</evidence>
<dbReference type="InterPro" id="IPR036505">
    <property type="entry name" value="Amidase/PGRP_sf"/>
</dbReference>
<evidence type="ECO:0000256" key="1">
    <source>
        <dbReference type="ARBA" id="ARBA00001561"/>
    </source>
</evidence>
<evidence type="ECO:0000256" key="8">
    <source>
        <dbReference type="ARBA" id="ARBA00022801"/>
    </source>
</evidence>
<comment type="subcellular location">
    <subcellularLocation>
        <location evidence="3">Cytoplasm</location>
    </subcellularLocation>
</comment>
<proteinExistence type="inferred from homology"/>
<evidence type="ECO:0000256" key="6">
    <source>
        <dbReference type="ARBA" id="ARBA00022490"/>
    </source>
</evidence>
<dbReference type="PANTHER" id="PTHR30417">
    <property type="entry name" value="N-ACETYLMURAMOYL-L-ALANINE AMIDASE AMID"/>
    <property type="match status" value="1"/>
</dbReference>
<evidence type="ECO:0000256" key="2">
    <source>
        <dbReference type="ARBA" id="ARBA00001947"/>
    </source>
</evidence>
<sequence length="212" mass="23609">MPQDLPETPPGAPAPHAATAPQAALWQKGWLRTAMHCPSPNYSPRPEGACIDLVVVHSISLPPGIYGTGDVQRLFTNQLDWDAHPYFQSIRGLQVSSHFFITRQGVVWQFVSADQRAWHAGQSFWRGRPRCNDDSIGIELEGLEGETFEPAQYHSLVQLCQQIRAQYAIAYIAGHEHIAPGRKNDPGPGFLWPQLQQDLAWPASMFPASLHL</sequence>
<name>A0ABY5ZVQ6_9BURK</name>
<keyword evidence="9" id="KW-0862">Zinc</keyword>
<dbReference type="RefSeq" id="WP_260718911.1">
    <property type="nucleotide sequence ID" value="NZ_CP104377.1"/>
</dbReference>
<feature type="domain" description="N-acetylmuramoyl-L-alanine amidase" evidence="13">
    <location>
        <begin position="39"/>
        <end position="187"/>
    </location>
</feature>
<dbReference type="EC" id="3.5.1.28" evidence="5"/>
<comment type="similarity">
    <text evidence="4">Belongs to the N-acetylmuramoyl-L-alanine amidase 2 family.</text>
</comment>
<dbReference type="InterPro" id="IPR051206">
    <property type="entry name" value="NAMLAA_amidase_2"/>
</dbReference>
<gene>
    <name evidence="14" type="primary">ampD</name>
    <name evidence="14" type="ORF">N4T19_20710</name>
</gene>
<dbReference type="SMART" id="SM00644">
    <property type="entry name" value="Ami_2"/>
    <property type="match status" value="1"/>
</dbReference>
<dbReference type="Proteomes" id="UP001058290">
    <property type="component" value="Chromosome"/>
</dbReference>
<comment type="catalytic activity">
    <reaction evidence="1">
        <text>Hydrolyzes the link between N-acetylmuramoyl residues and L-amino acid residues in certain cell-wall glycopeptides.</text>
        <dbReference type="EC" id="3.5.1.28"/>
    </reaction>
</comment>
<dbReference type="GO" id="GO:0008745">
    <property type="term" value="F:N-acetylmuramoyl-L-alanine amidase activity"/>
    <property type="evidence" value="ECO:0007669"/>
    <property type="project" value="UniProtKB-EC"/>
</dbReference>
<evidence type="ECO:0000256" key="4">
    <source>
        <dbReference type="ARBA" id="ARBA00007553"/>
    </source>
</evidence>
<accession>A0ABY5ZVQ6</accession>
<dbReference type="SUPFAM" id="SSF55846">
    <property type="entry name" value="N-acetylmuramoyl-L-alanine amidase-like"/>
    <property type="match status" value="1"/>
</dbReference>
<keyword evidence="8 14" id="KW-0378">Hydrolase</keyword>
<evidence type="ECO:0000256" key="12">
    <source>
        <dbReference type="ARBA" id="ARBA00042615"/>
    </source>
</evidence>
<keyword evidence="15" id="KW-1185">Reference proteome</keyword>
<protein>
    <recommendedName>
        <fullName evidence="11">1,6-anhydro-N-acetylmuramyl-L-alanine amidase AmpD</fullName>
        <ecNumber evidence="5">3.5.1.28</ecNumber>
    </recommendedName>
    <alternativeName>
        <fullName evidence="12">N-acetylmuramoyl-L-alanine amidase</fullName>
    </alternativeName>
</protein>
<evidence type="ECO:0000313" key="15">
    <source>
        <dbReference type="Proteomes" id="UP001058290"/>
    </source>
</evidence>
<evidence type="ECO:0000256" key="11">
    <source>
        <dbReference type="ARBA" id="ARBA00039257"/>
    </source>
</evidence>
<evidence type="ECO:0000256" key="3">
    <source>
        <dbReference type="ARBA" id="ARBA00004496"/>
    </source>
</evidence>
<dbReference type="PANTHER" id="PTHR30417:SF4">
    <property type="entry name" value="1,6-ANHYDRO-N-ACETYLMURAMYL-L-ALANINE AMIDASE AMPD"/>
    <property type="match status" value="1"/>
</dbReference>
<dbReference type="Gene3D" id="3.40.80.10">
    <property type="entry name" value="Peptidoglycan recognition protein-like"/>
    <property type="match status" value="1"/>
</dbReference>
<evidence type="ECO:0000256" key="7">
    <source>
        <dbReference type="ARBA" id="ARBA00022723"/>
    </source>
</evidence>